<dbReference type="EMBL" id="QUOU01000001">
    <property type="protein sequence ID" value="REL28502.1"/>
    <property type="molecule type" value="Genomic_DNA"/>
</dbReference>
<feature type="coiled-coil region" evidence="1">
    <location>
        <begin position="64"/>
        <end position="91"/>
    </location>
</feature>
<dbReference type="Pfam" id="PF05137">
    <property type="entry name" value="PilN"/>
    <property type="match status" value="1"/>
</dbReference>
<keyword evidence="1" id="KW-0175">Coiled coil</keyword>
<dbReference type="GO" id="GO:0043683">
    <property type="term" value="P:type IV pilus assembly"/>
    <property type="evidence" value="ECO:0007669"/>
    <property type="project" value="TreeGrafter"/>
</dbReference>
<gene>
    <name evidence="3" type="ORF">DXX93_19300</name>
</gene>
<keyword evidence="2" id="KW-0812">Transmembrane</keyword>
<dbReference type="InterPro" id="IPR007813">
    <property type="entry name" value="PilN"/>
</dbReference>
<dbReference type="Proteomes" id="UP000256478">
    <property type="component" value="Unassembled WGS sequence"/>
</dbReference>
<keyword evidence="2" id="KW-0472">Membrane</keyword>
<evidence type="ECO:0000256" key="2">
    <source>
        <dbReference type="SAM" id="Phobius"/>
    </source>
</evidence>
<name>A0A3E0TX70_9GAMM</name>
<comment type="caution">
    <text evidence="3">The sequence shown here is derived from an EMBL/GenBank/DDBJ whole genome shotgun (WGS) entry which is preliminary data.</text>
</comment>
<evidence type="ECO:0000256" key="1">
    <source>
        <dbReference type="SAM" id="Coils"/>
    </source>
</evidence>
<accession>A0A3E0TX70</accession>
<dbReference type="RefSeq" id="WP_116009536.1">
    <property type="nucleotide sequence ID" value="NZ_QUOU01000001.1"/>
</dbReference>
<dbReference type="InterPro" id="IPR052534">
    <property type="entry name" value="Extracell_DNA_Util/SecSys_Comp"/>
</dbReference>
<dbReference type="PANTHER" id="PTHR40278">
    <property type="entry name" value="DNA UTILIZATION PROTEIN HOFN"/>
    <property type="match status" value="1"/>
</dbReference>
<keyword evidence="2" id="KW-1133">Transmembrane helix</keyword>
<proteinExistence type="predicted"/>
<dbReference type="AlphaFoldDB" id="A0A3E0TX70"/>
<dbReference type="GO" id="GO:0043107">
    <property type="term" value="P:type IV pilus-dependent motility"/>
    <property type="evidence" value="ECO:0007669"/>
    <property type="project" value="TreeGrafter"/>
</dbReference>
<sequence>MAYINLLPWREEAQQARKKEFVSILAFVGLFMFLIVFAISSYYQAQIDGQVTRNQFLKNEIQILDVRIAEIKTLNEKKEALQKRISVIEQLQRSRNVGTQVLDEIAKIIPNGIYLTKLEKQGNIIHLTGKSESNNHLANMIREIELSDLFTDATPESIITDEEATKLLSDFKMRVTIRGLVGNLDAAVDNAFQGGK</sequence>
<protein>
    <submittedName>
        <fullName evidence="3">Pilus assembly protein PilN</fullName>
    </submittedName>
</protein>
<organism evidence="3 4">
    <name type="scientific">Thalassotalea euphylliae</name>
    <dbReference type="NCBI Taxonomy" id="1655234"/>
    <lineage>
        <taxon>Bacteria</taxon>
        <taxon>Pseudomonadati</taxon>
        <taxon>Pseudomonadota</taxon>
        <taxon>Gammaproteobacteria</taxon>
        <taxon>Alteromonadales</taxon>
        <taxon>Colwelliaceae</taxon>
        <taxon>Thalassotalea</taxon>
    </lineage>
</organism>
<evidence type="ECO:0000313" key="3">
    <source>
        <dbReference type="EMBL" id="REL28502.1"/>
    </source>
</evidence>
<dbReference type="OrthoDB" id="5296173at2"/>
<feature type="transmembrane region" description="Helical" evidence="2">
    <location>
        <begin position="21"/>
        <end position="43"/>
    </location>
</feature>
<reference evidence="3 4" key="1">
    <citation type="submission" date="2018-08" db="EMBL/GenBank/DDBJ databases">
        <title>Thalassotalea euphylliae genome.</title>
        <authorList>
            <person name="Summers S."/>
            <person name="Rice S.A."/>
            <person name="Freckelton M.L."/>
            <person name="Nedved B.T."/>
            <person name="Hadfield M.G."/>
        </authorList>
    </citation>
    <scope>NUCLEOTIDE SEQUENCE [LARGE SCALE GENOMIC DNA]</scope>
    <source>
        <strain evidence="3 4">H1</strain>
    </source>
</reference>
<dbReference type="PANTHER" id="PTHR40278:SF2">
    <property type="entry name" value="TYPE IV PILUS INNER MEMBRANE COMPONENT PILN"/>
    <property type="match status" value="1"/>
</dbReference>
<evidence type="ECO:0000313" key="4">
    <source>
        <dbReference type="Proteomes" id="UP000256478"/>
    </source>
</evidence>